<comment type="caution">
    <text evidence="1">The sequence shown here is derived from an EMBL/GenBank/DDBJ whole genome shotgun (WGS) entry which is preliminary data.</text>
</comment>
<organism evidence="1 2">
    <name type="scientific">Rossellomorea vietnamensis</name>
    <dbReference type="NCBI Taxonomy" id="218284"/>
    <lineage>
        <taxon>Bacteria</taxon>
        <taxon>Bacillati</taxon>
        <taxon>Bacillota</taxon>
        <taxon>Bacilli</taxon>
        <taxon>Bacillales</taxon>
        <taxon>Bacillaceae</taxon>
        <taxon>Rossellomorea</taxon>
    </lineage>
</organism>
<dbReference type="EMBL" id="VTEI01000005">
    <property type="protein sequence ID" value="TYS16623.1"/>
    <property type="molecule type" value="Genomic_DNA"/>
</dbReference>
<name>A0A5D4NQM6_9BACI</name>
<reference evidence="1 2" key="1">
    <citation type="submission" date="2019-08" db="EMBL/GenBank/DDBJ databases">
        <title>Bacillus genomes from the desert of Cuatro Cienegas, Coahuila.</title>
        <authorList>
            <person name="Olmedo-Alvarez G."/>
        </authorList>
    </citation>
    <scope>NUCLEOTIDE SEQUENCE [LARGE SCALE GENOMIC DNA]</scope>
    <source>
        <strain evidence="1 2">CH34_1T</strain>
    </source>
</reference>
<dbReference type="RefSeq" id="WP_148939860.1">
    <property type="nucleotide sequence ID" value="NZ_VTEI01000005.1"/>
</dbReference>
<dbReference type="OrthoDB" id="9778740at2"/>
<dbReference type="SUPFAM" id="SSF51905">
    <property type="entry name" value="FAD/NAD(P)-binding domain"/>
    <property type="match status" value="1"/>
</dbReference>
<dbReference type="Gene3D" id="3.50.50.60">
    <property type="entry name" value="FAD/NAD(P)-binding domain"/>
    <property type="match status" value="1"/>
</dbReference>
<sequence>MNHEVMIIGAGQAGLSMGCYMKQSRAAFVILDRASEIGEV</sequence>
<evidence type="ECO:0000313" key="2">
    <source>
        <dbReference type="Proteomes" id="UP000322267"/>
    </source>
</evidence>
<dbReference type="InterPro" id="IPR036188">
    <property type="entry name" value="FAD/NAD-bd_sf"/>
</dbReference>
<dbReference type="AlphaFoldDB" id="A0A5D4NQM6"/>
<gene>
    <name evidence="1" type="ORF">FZC78_11570</name>
</gene>
<protein>
    <submittedName>
        <fullName evidence="1">NAD(P)-binding protein</fullName>
    </submittedName>
</protein>
<proteinExistence type="predicted"/>
<evidence type="ECO:0000313" key="1">
    <source>
        <dbReference type="EMBL" id="TYS16623.1"/>
    </source>
</evidence>
<dbReference type="Pfam" id="PF13450">
    <property type="entry name" value="NAD_binding_8"/>
    <property type="match status" value="1"/>
</dbReference>
<dbReference type="Proteomes" id="UP000322267">
    <property type="component" value="Unassembled WGS sequence"/>
</dbReference>
<accession>A0A5D4NQM6</accession>